<comment type="caution">
    <text evidence="1">The sequence shown here is derived from an EMBL/GenBank/DDBJ whole genome shotgun (WGS) entry which is preliminary data.</text>
</comment>
<evidence type="ECO:0000313" key="1">
    <source>
        <dbReference type="EMBL" id="KAK9083079.1"/>
    </source>
</evidence>
<name>A0AAP0E5J2_9MAGN</name>
<dbReference type="Proteomes" id="UP001419268">
    <property type="component" value="Unassembled WGS sequence"/>
</dbReference>
<protein>
    <submittedName>
        <fullName evidence="1">Uncharacterized protein</fullName>
    </submittedName>
</protein>
<organism evidence="1 2">
    <name type="scientific">Stephania cephalantha</name>
    <dbReference type="NCBI Taxonomy" id="152367"/>
    <lineage>
        <taxon>Eukaryota</taxon>
        <taxon>Viridiplantae</taxon>
        <taxon>Streptophyta</taxon>
        <taxon>Embryophyta</taxon>
        <taxon>Tracheophyta</taxon>
        <taxon>Spermatophyta</taxon>
        <taxon>Magnoliopsida</taxon>
        <taxon>Ranunculales</taxon>
        <taxon>Menispermaceae</taxon>
        <taxon>Menispermoideae</taxon>
        <taxon>Cissampelideae</taxon>
        <taxon>Stephania</taxon>
    </lineage>
</organism>
<dbReference type="AlphaFoldDB" id="A0AAP0E5J2"/>
<evidence type="ECO:0000313" key="2">
    <source>
        <dbReference type="Proteomes" id="UP001419268"/>
    </source>
</evidence>
<gene>
    <name evidence="1" type="ORF">Scep_029550</name>
</gene>
<sequence>MMSLSLPEICLPNPEIAVVCQSWGLCRAASGRRVCRRWCQLSSLSVQPPLLVTAVRRRVGNQGRLAWPSAARGCAGPAAVHRSSSLPWNALRSSLPWNALRSSLPRPSAAAGYANPAAVRRSSSRLLRASAPLAVQSPPPFAGLRRCRGTLFVDASKTIAVALYHRRLYTTSPMMVVLNRRSSQPSPLGRPSVAAACAAPTAGRRYSSLSGESLKRTYKVWNASLEWLRASISYELHAFEAKLQRRRQELTQTTPDQPVDDEAVYYKVAGECPKGRVYGLESLGRKKRRYVDHDASTSQHPQGVVGGGAGDGADPVVIFSLRSFREPI</sequence>
<accession>A0AAP0E5J2</accession>
<proteinExistence type="predicted"/>
<reference evidence="1 2" key="1">
    <citation type="submission" date="2024-01" db="EMBL/GenBank/DDBJ databases">
        <title>Genome assemblies of Stephania.</title>
        <authorList>
            <person name="Yang L."/>
        </authorList>
    </citation>
    <scope>NUCLEOTIDE SEQUENCE [LARGE SCALE GENOMIC DNA]</scope>
    <source>
        <strain evidence="1">JXDWG</strain>
        <tissue evidence="1">Leaf</tissue>
    </source>
</reference>
<dbReference type="EMBL" id="JBBNAG010000013">
    <property type="protein sequence ID" value="KAK9083079.1"/>
    <property type="molecule type" value="Genomic_DNA"/>
</dbReference>
<keyword evidence="2" id="KW-1185">Reference proteome</keyword>